<dbReference type="RefSeq" id="WP_186866621.1">
    <property type="nucleotide sequence ID" value="NZ_JACOPH010000003.1"/>
</dbReference>
<dbReference type="Proteomes" id="UP000606720">
    <property type="component" value="Unassembled WGS sequence"/>
</dbReference>
<dbReference type="AlphaFoldDB" id="A0A923LPN0"/>
<evidence type="ECO:0000313" key="3">
    <source>
        <dbReference type="EMBL" id="MBC5713794.1"/>
    </source>
</evidence>
<dbReference type="PANTHER" id="PTHR30032">
    <property type="entry name" value="N-ACETYLMURAMOYL-L-ALANINE AMIDASE-RELATED"/>
    <property type="match status" value="1"/>
</dbReference>
<dbReference type="Pfam" id="PF08486">
    <property type="entry name" value="SpoIID"/>
    <property type="match status" value="1"/>
</dbReference>
<reference evidence="3" key="1">
    <citation type="submission" date="2020-08" db="EMBL/GenBank/DDBJ databases">
        <title>Genome public.</title>
        <authorList>
            <person name="Liu C."/>
            <person name="Sun Q."/>
        </authorList>
    </citation>
    <scope>NUCLEOTIDE SEQUENCE</scope>
    <source>
        <strain evidence="3">BX1005</strain>
    </source>
</reference>
<proteinExistence type="predicted"/>
<dbReference type="EMBL" id="JACOPH010000003">
    <property type="protein sequence ID" value="MBC5713794.1"/>
    <property type="molecule type" value="Genomic_DNA"/>
</dbReference>
<organism evidence="3 4">
    <name type="scientific">Roseburia zhanii</name>
    <dbReference type="NCBI Taxonomy" id="2763064"/>
    <lineage>
        <taxon>Bacteria</taxon>
        <taxon>Bacillati</taxon>
        <taxon>Bacillota</taxon>
        <taxon>Clostridia</taxon>
        <taxon>Lachnospirales</taxon>
        <taxon>Lachnospiraceae</taxon>
        <taxon>Roseburia</taxon>
    </lineage>
</organism>
<name>A0A923LPN0_9FIRM</name>
<feature type="domain" description="Sporulation stage II protein D amidase enhancer LytB N-terminal" evidence="2">
    <location>
        <begin position="414"/>
        <end position="503"/>
    </location>
</feature>
<dbReference type="InterPro" id="IPR051922">
    <property type="entry name" value="Bact_Sporulation_Assoc"/>
</dbReference>
<evidence type="ECO:0000313" key="4">
    <source>
        <dbReference type="Proteomes" id="UP000606720"/>
    </source>
</evidence>
<dbReference type="NCBIfam" id="TIGR02669">
    <property type="entry name" value="SpoIID_LytB"/>
    <property type="match status" value="1"/>
</dbReference>
<dbReference type="GO" id="GO:0030288">
    <property type="term" value="C:outer membrane-bounded periplasmic space"/>
    <property type="evidence" value="ECO:0007669"/>
    <property type="project" value="TreeGrafter"/>
</dbReference>
<dbReference type="GO" id="GO:0030435">
    <property type="term" value="P:sporulation resulting in formation of a cellular spore"/>
    <property type="evidence" value="ECO:0007669"/>
    <property type="project" value="InterPro"/>
</dbReference>
<feature type="transmembrane region" description="Helical" evidence="1">
    <location>
        <begin position="16"/>
        <end position="34"/>
    </location>
</feature>
<dbReference type="InterPro" id="IPR013486">
    <property type="entry name" value="SpoIID/LytB"/>
</dbReference>
<accession>A0A923LPN0</accession>
<comment type="caution">
    <text evidence="3">The sequence shown here is derived from an EMBL/GenBank/DDBJ whole genome shotgun (WGS) entry which is preliminary data.</text>
</comment>
<keyword evidence="1" id="KW-0472">Membrane</keyword>
<sequence>MVNKGVKGMTRTMNNIMKLLIIVVCFAGVVFFVWNDTKQTVEYGYSDDYVQIKELPDLLDFCYYSKKEWEDLLTEQDFGEVVTADTVLWILEQTGSSGYIDYEKGNEAVLTRKQWREVYSQLLDLLDENDQITVTDEVILKQEKDTLTCASGTYTYKLSDIKFTPMTAMGFYIKDNSVIGIAGMQSETASLCNVYVEKAEADQITFLSNRNTYTLDIVVEQPAEVENHICDLLWQNGVIAKVQVKGDTIQGNLISLNEHTIEIEGYGEIARAENLPVYKTYGSIEQKDLSDIVIANMKVEYVVAGESVEAVLLREPAQLSKIRVLLLADDGTPYRENIYISADSAYQILQKEGTADIPPETVSAAGDLFANIEENSLQLKPTDESGELYICDAAGTRLSYGYKGSIELRRYPEGYVIVNELPIEEYLCAVVPSEMPAAYEVEALKAQAVCARSYAYIQLERGDYAAFGAHVEDSTNYQVYNKKERDEKTSAAVLDTAGKVIHYQGKIAEAYYFSTSSGITGNGEAWNLAADSQYGYLRNTLVKEGGGEPDLSTEEAFSQFLADSDGTAYEAAMPYYRWRASADYTSKQTQKKIKSILRTRKMRTPEDIIYMDSSSQVIPKMKKFGNLTQLAITKRSTGGVALQLALTYEHGTVLIGNEYNIRAVLGAGLTSLTLADGTNRESTLLPSAYATIVPVENGTYAITGGGYGHGIGMSQNGADAMAAMGKSWEEILNFFFKDIEITNVT</sequence>
<keyword evidence="1" id="KW-0812">Transmembrane</keyword>
<gene>
    <name evidence="3" type="ORF">H8S17_06120</name>
</gene>
<dbReference type="PANTHER" id="PTHR30032:SF4">
    <property type="entry name" value="AMIDASE ENHANCER"/>
    <property type="match status" value="1"/>
</dbReference>
<keyword evidence="4" id="KW-1185">Reference proteome</keyword>
<protein>
    <submittedName>
        <fullName evidence="3">SpoIID/LytB domain-containing protein</fullName>
    </submittedName>
</protein>
<keyword evidence="1" id="KW-1133">Transmembrane helix</keyword>
<evidence type="ECO:0000256" key="1">
    <source>
        <dbReference type="SAM" id="Phobius"/>
    </source>
</evidence>
<dbReference type="InterPro" id="IPR013693">
    <property type="entry name" value="SpoIID/LytB_N"/>
</dbReference>
<evidence type="ECO:0000259" key="2">
    <source>
        <dbReference type="Pfam" id="PF08486"/>
    </source>
</evidence>